<organism evidence="2 3">
    <name type="scientific">Cichlidogyrus casuarinus</name>
    <dbReference type="NCBI Taxonomy" id="1844966"/>
    <lineage>
        <taxon>Eukaryota</taxon>
        <taxon>Metazoa</taxon>
        <taxon>Spiralia</taxon>
        <taxon>Lophotrochozoa</taxon>
        <taxon>Platyhelminthes</taxon>
        <taxon>Monogenea</taxon>
        <taxon>Monopisthocotylea</taxon>
        <taxon>Dactylogyridea</taxon>
        <taxon>Ancyrocephalidae</taxon>
        <taxon>Cichlidogyrus</taxon>
    </lineage>
</organism>
<keyword evidence="1" id="KW-0812">Transmembrane</keyword>
<feature type="non-terminal residue" evidence="2">
    <location>
        <position position="1"/>
    </location>
</feature>
<feature type="transmembrane region" description="Helical" evidence="1">
    <location>
        <begin position="30"/>
        <end position="48"/>
    </location>
</feature>
<evidence type="ECO:0000313" key="2">
    <source>
        <dbReference type="EMBL" id="KAL3318506.1"/>
    </source>
</evidence>
<protein>
    <submittedName>
        <fullName evidence="2">Uncharacterized protein</fullName>
    </submittedName>
</protein>
<gene>
    <name evidence="2" type="ORF">Ciccas_002827</name>
</gene>
<feature type="transmembrane region" description="Helical" evidence="1">
    <location>
        <begin position="107"/>
        <end position="126"/>
    </location>
</feature>
<sequence>FLCAANVILYTFCRSSIACEEEIITHRYEIVFSIAIVTFVSSVVSKFFRETIYSSYRILMSSMMGLVLLMYLTNAAFQVQQAFEALTTENNLTILGLEQFRINHLKLLGLSTLGVCEIFIFPLNMYSALKILPRKNIHIFEIVKNTLYDLTRVVAIFILPYILRDFREWWFIVMIFLQIVCLLFGPYIYRNDEFNQLHDI</sequence>
<name>A0ABD2QIE1_9PLAT</name>
<feature type="transmembrane region" description="Helical" evidence="1">
    <location>
        <begin position="169"/>
        <end position="189"/>
    </location>
</feature>
<evidence type="ECO:0000313" key="3">
    <source>
        <dbReference type="Proteomes" id="UP001626550"/>
    </source>
</evidence>
<comment type="caution">
    <text evidence="2">The sequence shown here is derived from an EMBL/GenBank/DDBJ whole genome shotgun (WGS) entry which is preliminary data.</text>
</comment>
<feature type="transmembrane region" description="Helical" evidence="1">
    <location>
        <begin position="55"/>
        <end position="73"/>
    </location>
</feature>
<dbReference type="AlphaFoldDB" id="A0ABD2QIE1"/>
<evidence type="ECO:0000256" key="1">
    <source>
        <dbReference type="SAM" id="Phobius"/>
    </source>
</evidence>
<keyword evidence="3" id="KW-1185">Reference proteome</keyword>
<keyword evidence="1" id="KW-0472">Membrane</keyword>
<keyword evidence="1" id="KW-1133">Transmembrane helix</keyword>
<accession>A0ABD2QIE1</accession>
<dbReference type="EMBL" id="JBJKFK010000235">
    <property type="protein sequence ID" value="KAL3318506.1"/>
    <property type="molecule type" value="Genomic_DNA"/>
</dbReference>
<proteinExistence type="predicted"/>
<reference evidence="2 3" key="1">
    <citation type="submission" date="2024-11" db="EMBL/GenBank/DDBJ databases">
        <title>Adaptive evolution of stress response genes in parasites aligns with host niche diversity.</title>
        <authorList>
            <person name="Hahn C."/>
            <person name="Resl P."/>
        </authorList>
    </citation>
    <scope>NUCLEOTIDE SEQUENCE [LARGE SCALE GENOMIC DNA]</scope>
    <source>
        <strain evidence="2">EGGRZ-B1_66</strain>
        <tissue evidence="2">Body</tissue>
    </source>
</reference>
<dbReference type="Proteomes" id="UP001626550">
    <property type="component" value="Unassembled WGS sequence"/>
</dbReference>